<organism evidence="1 2">
    <name type="scientific">Synaphobranchus kaupii</name>
    <name type="common">Kaup's arrowtooth eel</name>
    <dbReference type="NCBI Taxonomy" id="118154"/>
    <lineage>
        <taxon>Eukaryota</taxon>
        <taxon>Metazoa</taxon>
        <taxon>Chordata</taxon>
        <taxon>Craniata</taxon>
        <taxon>Vertebrata</taxon>
        <taxon>Euteleostomi</taxon>
        <taxon>Actinopterygii</taxon>
        <taxon>Neopterygii</taxon>
        <taxon>Teleostei</taxon>
        <taxon>Anguilliformes</taxon>
        <taxon>Synaphobranchidae</taxon>
        <taxon>Synaphobranchus</taxon>
    </lineage>
</organism>
<evidence type="ECO:0000313" key="1">
    <source>
        <dbReference type="EMBL" id="KAJ8373885.1"/>
    </source>
</evidence>
<sequence>MFQFPSPQMEIYATEQGNRAHCISDVSNGCQNPIGAQQELSCNIVLRAVRIAFASRFAV</sequence>
<reference evidence="1" key="1">
    <citation type="journal article" date="2023" name="Science">
        <title>Genome structures resolve the early diversification of teleost fishes.</title>
        <authorList>
            <person name="Parey E."/>
            <person name="Louis A."/>
            <person name="Montfort J."/>
            <person name="Bouchez O."/>
            <person name="Roques C."/>
            <person name="Iampietro C."/>
            <person name="Lluch J."/>
            <person name="Castinel A."/>
            <person name="Donnadieu C."/>
            <person name="Desvignes T."/>
            <person name="Floi Bucao C."/>
            <person name="Jouanno E."/>
            <person name="Wen M."/>
            <person name="Mejri S."/>
            <person name="Dirks R."/>
            <person name="Jansen H."/>
            <person name="Henkel C."/>
            <person name="Chen W.J."/>
            <person name="Zahm M."/>
            <person name="Cabau C."/>
            <person name="Klopp C."/>
            <person name="Thompson A.W."/>
            <person name="Robinson-Rechavi M."/>
            <person name="Braasch I."/>
            <person name="Lecointre G."/>
            <person name="Bobe J."/>
            <person name="Postlethwait J.H."/>
            <person name="Berthelot C."/>
            <person name="Roest Crollius H."/>
            <person name="Guiguen Y."/>
        </authorList>
    </citation>
    <scope>NUCLEOTIDE SEQUENCE</scope>
    <source>
        <strain evidence="1">WJC10195</strain>
    </source>
</reference>
<dbReference type="EMBL" id="JAINUF010000002">
    <property type="protein sequence ID" value="KAJ8373885.1"/>
    <property type="molecule type" value="Genomic_DNA"/>
</dbReference>
<dbReference type="Proteomes" id="UP001152622">
    <property type="component" value="Chromosome 2"/>
</dbReference>
<comment type="caution">
    <text evidence="1">The sequence shown here is derived from an EMBL/GenBank/DDBJ whole genome shotgun (WGS) entry which is preliminary data.</text>
</comment>
<protein>
    <submittedName>
        <fullName evidence="1">Uncharacterized protein</fullName>
    </submittedName>
</protein>
<keyword evidence="2" id="KW-1185">Reference proteome</keyword>
<proteinExistence type="predicted"/>
<accession>A0A9Q1G1Y4</accession>
<evidence type="ECO:0000313" key="2">
    <source>
        <dbReference type="Proteomes" id="UP001152622"/>
    </source>
</evidence>
<name>A0A9Q1G1Y4_SYNKA</name>
<dbReference type="AlphaFoldDB" id="A0A9Q1G1Y4"/>
<gene>
    <name evidence="1" type="ORF">SKAU_G00044650</name>
</gene>